<dbReference type="Pfam" id="PF03088">
    <property type="entry name" value="Str_synth"/>
    <property type="match status" value="1"/>
</dbReference>
<dbReference type="EMBL" id="CABPRJ010000498">
    <property type="protein sequence ID" value="VVC29779.1"/>
    <property type="molecule type" value="Genomic_DNA"/>
</dbReference>
<dbReference type="SUPFAM" id="SSF63829">
    <property type="entry name" value="Calcium-dependent phosphotriesterase"/>
    <property type="match status" value="1"/>
</dbReference>
<keyword evidence="3" id="KW-0325">Glycoprotein</keyword>
<feature type="signal peptide" evidence="4">
    <location>
        <begin position="1"/>
        <end position="26"/>
    </location>
</feature>
<evidence type="ECO:0000256" key="3">
    <source>
        <dbReference type="ARBA" id="ARBA00023180"/>
    </source>
</evidence>
<dbReference type="Gene3D" id="2.120.10.30">
    <property type="entry name" value="TolB, C-terminal domain"/>
    <property type="match status" value="1"/>
</dbReference>
<dbReference type="OrthoDB" id="5307922at2759"/>
<evidence type="ECO:0000259" key="5">
    <source>
        <dbReference type="Pfam" id="PF03088"/>
    </source>
</evidence>
<name>A0A5E4ME78_9HEMI</name>
<keyword evidence="4" id="KW-0732">Signal</keyword>
<sequence>MGQTIKLLRGTSINLLALVGLFTLLPGPPNVTFTKYNVQPQRSLIGPLQLNQKLFGISKLYENQIKGPEGLLYHNNTLYLTLHYGHVVKIVDNQIVPVVKFGKVCDGLYEEHICGRPLGLKMDNKGFLYVVDAYYGIFKVNIHSPVHYGAKEQIVSMDQPIEGVRPKFPNSVTIASDGTIYWTDSDTNFKLHDGVYTLLADGSGRLLKYDPKTKQNTVLMDKMQFPNGVELSNDESFLLIAETFKYRIIKYHLKGQYAGHNEIFIDGLPGMPDNIKKNAEGSFYFPLVMSRKPFLENIGQYPTLRMMILKFLSITEHTIEMLESFYPSIYFKKSIHWIGHFESLSFMKKIFDEPVSIIEVNEKGTIKSSWYSTGENVTNICDFEVIGENVYLGSPYNSFLGVLKLPRGFFK</sequence>
<dbReference type="Proteomes" id="UP000325440">
    <property type="component" value="Unassembled WGS sequence"/>
</dbReference>
<reference evidence="6 7" key="1">
    <citation type="submission" date="2019-08" db="EMBL/GenBank/DDBJ databases">
        <authorList>
            <person name="Alioto T."/>
            <person name="Alioto T."/>
            <person name="Gomez Garrido J."/>
        </authorList>
    </citation>
    <scope>NUCLEOTIDE SEQUENCE [LARGE SCALE GENOMIC DNA]</scope>
</reference>
<feature type="chain" id="PRO_5022871034" evidence="4">
    <location>
        <begin position="27"/>
        <end position="411"/>
    </location>
</feature>
<dbReference type="AlphaFoldDB" id="A0A5E4ME78"/>
<organism evidence="6 7">
    <name type="scientific">Cinara cedri</name>
    <dbReference type="NCBI Taxonomy" id="506608"/>
    <lineage>
        <taxon>Eukaryota</taxon>
        <taxon>Metazoa</taxon>
        <taxon>Ecdysozoa</taxon>
        <taxon>Arthropoda</taxon>
        <taxon>Hexapoda</taxon>
        <taxon>Insecta</taxon>
        <taxon>Pterygota</taxon>
        <taxon>Neoptera</taxon>
        <taxon>Paraneoptera</taxon>
        <taxon>Hemiptera</taxon>
        <taxon>Sternorrhyncha</taxon>
        <taxon>Aphidomorpha</taxon>
        <taxon>Aphidoidea</taxon>
        <taxon>Aphididae</taxon>
        <taxon>Lachninae</taxon>
        <taxon>Cinara</taxon>
    </lineage>
</organism>
<evidence type="ECO:0000313" key="7">
    <source>
        <dbReference type="Proteomes" id="UP000325440"/>
    </source>
</evidence>
<evidence type="ECO:0000256" key="1">
    <source>
        <dbReference type="ARBA" id="ARBA00009191"/>
    </source>
</evidence>
<keyword evidence="2" id="KW-0597">Phosphoprotein</keyword>
<dbReference type="GO" id="GO:0012505">
    <property type="term" value="C:endomembrane system"/>
    <property type="evidence" value="ECO:0007669"/>
    <property type="project" value="TreeGrafter"/>
</dbReference>
<evidence type="ECO:0000256" key="4">
    <source>
        <dbReference type="SAM" id="SignalP"/>
    </source>
</evidence>
<dbReference type="PANTHER" id="PTHR10426:SF88">
    <property type="entry name" value="ADIPOCYTE PLASMA MEMBRANE-ASSOCIATED PROTEIN HEMOMUCIN-RELATED"/>
    <property type="match status" value="1"/>
</dbReference>
<dbReference type="GO" id="GO:0016787">
    <property type="term" value="F:hydrolase activity"/>
    <property type="evidence" value="ECO:0007669"/>
    <property type="project" value="TreeGrafter"/>
</dbReference>
<dbReference type="Pfam" id="PF20067">
    <property type="entry name" value="SSL_N"/>
    <property type="match status" value="1"/>
</dbReference>
<feature type="domain" description="Strictosidine synthase conserved region" evidence="5">
    <location>
        <begin position="170"/>
        <end position="255"/>
    </location>
</feature>
<proteinExistence type="inferred from homology"/>
<protein>
    <submittedName>
        <fullName evidence="6">Six-bladed beta-propeller, TolB-like,Strictosidine synthase, conserved region</fullName>
    </submittedName>
</protein>
<dbReference type="InterPro" id="IPR011042">
    <property type="entry name" value="6-blade_b-propeller_TolB-like"/>
</dbReference>
<dbReference type="PANTHER" id="PTHR10426">
    <property type="entry name" value="STRICTOSIDINE SYNTHASE-RELATED"/>
    <property type="match status" value="1"/>
</dbReference>
<keyword evidence="7" id="KW-1185">Reference proteome</keyword>
<gene>
    <name evidence="6" type="ORF">CINCED_3A009369</name>
</gene>
<dbReference type="InterPro" id="IPR018119">
    <property type="entry name" value="Strictosidine_synth_cons-reg"/>
</dbReference>
<comment type="similarity">
    <text evidence="1">Belongs to the strictosidine synthase family.</text>
</comment>
<accession>A0A5E4ME78</accession>
<evidence type="ECO:0000313" key="6">
    <source>
        <dbReference type="EMBL" id="VVC29779.1"/>
    </source>
</evidence>
<evidence type="ECO:0000256" key="2">
    <source>
        <dbReference type="ARBA" id="ARBA00022553"/>
    </source>
</evidence>